<proteinExistence type="predicted"/>
<evidence type="ECO:0000313" key="2">
    <source>
        <dbReference type="Proteomes" id="UP000198734"/>
    </source>
</evidence>
<name>A0A1I6B7F4_9BACI</name>
<gene>
    <name evidence="1" type="ORF">SAMN05421670_0220</name>
</gene>
<sequence>MSLTPIEKAKKVLRGIEVGNFCFDFNGQWQGDYYDEYFKYFNHPDPDLRKYSLLIFMSGLGDTWLGSTSVFTPLKEREKYEYPEPNKAYIFEDYIKSFLENRESIKKDYPLLYENLIRYLIKLDIKKRFEDSFLEVDKELFMELRKVLDEYDDSHLNTDDHNGILKECGFPPYQP</sequence>
<dbReference type="AlphaFoldDB" id="A0A1I6B7F4"/>
<dbReference type="Proteomes" id="UP000198734">
    <property type="component" value="Unassembled WGS sequence"/>
</dbReference>
<protein>
    <submittedName>
        <fullName evidence="1">Uncharacterized protein</fullName>
    </submittedName>
</protein>
<keyword evidence="2" id="KW-1185">Reference proteome</keyword>
<dbReference type="EMBL" id="FOXU01000012">
    <property type="protein sequence ID" value="SFQ76870.1"/>
    <property type="molecule type" value="Genomic_DNA"/>
</dbReference>
<accession>A0A1I6B7F4</accession>
<dbReference type="RefSeq" id="WP_093538553.1">
    <property type="nucleotide sequence ID" value="NZ_FOXU01000012.1"/>
</dbReference>
<dbReference type="OrthoDB" id="2740089at2"/>
<organism evidence="1 2">
    <name type="scientific">Psychrobacillus psychrotolerans</name>
    <dbReference type="NCBI Taxonomy" id="126156"/>
    <lineage>
        <taxon>Bacteria</taxon>
        <taxon>Bacillati</taxon>
        <taxon>Bacillota</taxon>
        <taxon>Bacilli</taxon>
        <taxon>Bacillales</taxon>
        <taxon>Bacillaceae</taxon>
        <taxon>Psychrobacillus</taxon>
    </lineage>
</organism>
<reference evidence="2" key="1">
    <citation type="submission" date="2016-10" db="EMBL/GenBank/DDBJ databases">
        <authorList>
            <person name="Varghese N."/>
            <person name="Submissions S."/>
        </authorList>
    </citation>
    <scope>NUCLEOTIDE SEQUENCE [LARGE SCALE GENOMIC DNA]</scope>
    <source>
        <strain evidence="2">DSM 11706</strain>
    </source>
</reference>
<evidence type="ECO:0000313" key="1">
    <source>
        <dbReference type="EMBL" id="SFQ76870.1"/>
    </source>
</evidence>